<feature type="domain" description="Small ribosomal subunit protein eS4 C-terminal" evidence="1">
    <location>
        <begin position="1"/>
        <end position="40"/>
    </location>
</feature>
<dbReference type="Proteomes" id="UP000265618">
    <property type="component" value="Unassembled WGS sequence"/>
</dbReference>
<name>A0A391P1V4_9EUKA</name>
<evidence type="ECO:0000313" key="2">
    <source>
        <dbReference type="EMBL" id="GCA62542.1"/>
    </source>
</evidence>
<organism evidence="2 4">
    <name type="scientific">Kipferlia bialata</name>
    <dbReference type="NCBI Taxonomy" id="797122"/>
    <lineage>
        <taxon>Eukaryota</taxon>
        <taxon>Metamonada</taxon>
        <taxon>Carpediemonas-like organisms</taxon>
        <taxon>Kipferlia</taxon>
    </lineage>
</organism>
<proteinExistence type="predicted"/>
<dbReference type="Pfam" id="PF16121">
    <property type="entry name" value="40S_S4_C"/>
    <property type="match status" value="1"/>
</dbReference>
<protein>
    <recommendedName>
        <fullName evidence="1">Small ribosomal subunit protein eS4 C-terminal domain-containing protein</fullName>
    </recommendedName>
</protein>
<accession>A0A391P1V4</accession>
<reference evidence="2" key="1">
    <citation type="submission" date="2016-10" db="EMBL/GenBank/DDBJ databases">
        <authorList>
            <person name="Tanifuji G."/>
            <person name="Kume K."/>
            <person name="Nakayama T."/>
            <person name="Takabayashi S."/>
            <person name="Hashimoto T."/>
        </authorList>
    </citation>
    <scope>NUCLEOTIDE SEQUENCE</scope>
    <source>
        <strain evidence="2">NY0173</strain>
    </source>
</reference>
<feature type="non-terminal residue" evidence="2">
    <location>
        <position position="1"/>
    </location>
</feature>
<sequence>FSTLITNIFTLGEKNQSLVSLPSTKGVALSITQNRRKRLNSVHNE</sequence>
<dbReference type="AlphaFoldDB" id="A0A391P1V4"/>
<dbReference type="EMBL" id="BDIP01000874">
    <property type="protein sequence ID" value="GCA62542.1"/>
    <property type="molecule type" value="Genomic_DNA"/>
</dbReference>
<evidence type="ECO:0000313" key="3">
    <source>
        <dbReference type="EMBL" id="GIQ89424.1"/>
    </source>
</evidence>
<comment type="caution">
    <text evidence="2">The sequence shown here is derived from an EMBL/GenBank/DDBJ whole genome shotgun (WGS) entry which is preliminary data.</text>
</comment>
<evidence type="ECO:0000259" key="1">
    <source>
        <dbReference type="Pfam" id="PF16121"/>
    </source>
</evidence>
<evidence type="ECO:0000313" key="4">
    <source>
        <dbReference type="Proteomes" id="UP000265618"/>
    </source>
</evidence>
<dbReference type="InterPro" id="IPR032277">
    <property type="entry name" value="Ribosomal_eS4_C"/>
</dbReference>
<keyword evidence="4" id="KW-1185">Reference proteome</keyword>
<dbReference type="InterPro" id="IPR014722">
    <property type="entry name" value="Rib_uL2_dom2"/>
</dbReference>
<dbReference type="Gene3D" id="2.30.30.30">
    <property type="match status" value="1"/>
</dbReference>
<gene>
    <name evidence="2" type="ORF">KIPB_004192</name>
    <name evidence="3" type="ORF">KIPB_011889</name>
</gene>
<dbReference type="OrthoDB" id="1109245at2759"/>
<dbReference type="EMBL" id="BDIP01005029">
    <property type="protein sequence ID" value="GIQ89424.1"/>
    <property type="molecule type" value="Genomic_DNA"/>
</dbReference>
<reference evidence="2 4" key="2">
    <citation type="journal article" date="2018" name="PLoS ONE">
        <title>The draft genome of Kipferlia bialata reveals reductive genome evolution in fornicate parasites.</title>
        <authorList>
            <person name="Tanifuji G."/>
            <person name="Takabayashi S."/>
            <person name="Kume K."/>
            <person name="Takagi M."/>
            <person name="Nakayama T."/>
            <person name="Kamikawa R."/>
            <person name="Inagaki Y."/>
            <person name="Hashimoto T."/>
        </authorList>
    </citation>
    <scope>NUCLEOTIDE SEQUENCE [LARGE SCALE GENOMIC DNA]</scope>
    <source>
        <strain evidence="2">NY0173</strain>
    </source>
</reference>